<dbReference type="GO" id="GO:0032153">
    <property type="term" value="C:cell division site"/>
    <property type="evidence" value="ECO:0007669"/>
    <property type="project" value="TreeGrafter"/>
</dbReference>
<dbReference type="EMBL" id="UINC01003544">
    <property type="protein sequence ID" value="SVA07262.1"/>
    <property type="molecule type" value="Genomic_DNA"/>
</dbReference>
<organism evidence="10">
    <name type="scientific">marine metagenome</name>
    <dbReference type="NCBI Taxonomy" id="408172"/>
    <lineage>
        <taxon>unclassified sequences</taxon>
        <taxon>metagenomes</taxon>
        <taxon>ecological metagenomes</taxon>
    </lineage>
</organism>
<keyword evidence="6" id="KW-0131">Cell cycle</keyword>
<comment type="function">
    <text evidence="7">Activator of cell division through the inhibition of FtsZ GTPase activity, therefore promoting FtsZ assembly into bundles of protofilaments necessary for the formation of the division Z ring. It is recruited early at mid-cell but it is not essential for cell division.</text>
</comment>
<protein>
    <recommendedName>
        <fullName evidence="2">Cell division protein ZapA</fullName>
    </recommendedName>
    <alternativeName>
        <fullName evidence="9">Z ring-associated protein ZapA</fullName>
    </alternativeName>
</protein>
<evidence type="ECO:0000256" key="3">
    <source>
        <dbReference type="ARBA" id="ARBA00022490"/>
    </source>
</evidence>
<dbReference type="InterPro" id="IPR007838">
    <property type="entry name" value="Cell_div_ZapA-like"/>
</dbReference>
<dbReference type="InterPro" id="IPR042233">
    <property type="entry name" value="Cell_div_ZapA_N"/>
</dbReference>
<sequence>MKVQVEILGEQITLSCPPGKEKNLIKAAKLVNDAMTNIKESGISFAKDRIAIMAAINIADDLVTGNSDTAAFIRTDHDIELDLLQIKNKLETVNQRVETSLNSEKDLKLQ</sequence>
<evidence type="ECO:0000313" key="10">
    <source>
        <dbReference type="EMBL" id="SVA07262.1"/>
    </source>
</evidence>
<evidence type="ECO:0000256" key="7">
    <source>
        <dbReference type="ARBA" id="ARBA00024910"/>
    </source>
</evidence>
<comment type="subunit">
    <text evidence="8">Homodimer. Interacts with FtsZ.</text>
</comment>
<evidence type="ECO:0000256" key="2">
    <source>
        <dbReference type="ARBA" id="ARBA00015195"/>
    </source>
</evidence>
<evidence type="ECO:0000256" key="5">
    <source>
        <dbReference type="ARBA" id="ARBA00023210"/>
    </source>
</evidence>
<dbReference type="Pfam" id="PF05164">
    <property type="entry name" value="ZapA"/>
    <property type="match status" value="1"/>
</dbReference>
<dbReference type="PANTHER" id="PTHR34981:SF1">
    <property type="entry name" value="CELL DIVISION PROTEIN ZAPA"/>
    <property type="match status" value="1"/>
</dbReference>
<evidence type="ECO:0000256" key="9">
    <source>
        <dbReference type="ARBA" id="ARBA00033158"/>
    </source>
</evidence>
<accession>A0A381STB3</accession>
<dbReference type="InterPro" id="IPR036192">
    <property type="entry name" value="Cell_div_ZapA-like_sf"/>
</dbReference>
<evidence type="ECO:0000256" key="6">
    <source>
        <dbReference type="ARBA" id="ARBA00023306"/>
    </source>
</evidence>
<dbReference type="GO" id="GO:0000921">
    <property type="term" value="P:septin ring assembly"/>
    <property type="evidence" value="ECO:0007669"/>
    <property type="project" value="TreeGrafter"/>
</dbReference>
<keyword evidence="3" id="KW-0963">Cytoplasm</keyword>
<dbReference type="GO" id="GO:0030428">
    <property type="term" value="C:cell septum"/>
    <property type="evidence" value="ECO:0007669"/>
    <property type="project" value="TreeGrafter"/>
</dbReference>
<keyword evidence="5" id="KW-0717">Septation</keyword>
<dbReference type="Gene3D" id="1.20.5.50">
    <property type="match status" value="1"/>
</dbReference>
<dbReference type="PANTHER" id="PTHR34981">
    <property type="entry name" value="CELL DIVISION PROTEIN ZAPA"/>
    <property type="match status" value="1"/>
</dbReference>
<dbReference type="Gene3D" id="3.30.160.880">
    <property type="entry name" value="Cell division protein ZapA protomer, N-terminal domain"/>
    <property type="match status" value="1"/>
</dbReference>
<dbReference type="GO" id="GO:0000917">
    <property type="term" value="P:division septum assembly"/>
    <property type="evidence" value="ECO:0007669"/>
    <property type="project" value="UniProtKB-KW"/>
</dbReference>
<dbReference type="GO" id="GO:0043093">
    <property type="term" value="P:FtsZ-dependent cytokinesis"/>
    <property type="evidence" value="ECO:0007669"/>
    <property type="project" value="TreeGrafter"/>
</dbReference>
<proteinExistence type="predicted"/>
<dbReference type="AlphaFoldDB" id="A0A381STB3"/>
<name>A0A381STB3_9ZZZZ</name>
<dbReference type="GO" id="GO:0005829">
    <property type="term" value="C:cytosol"/>
    <property type="evidence" value="ECO:0007669"/>
    <property type="project" value="TreeGrafter"/>
</dbReference>
<dbReference type="SUPFAM" id="SSF102829">
    <property type="entry name" value="Cell division protein ZapA-like"/>
    <property type="match status" value="1"/>
</dbReference>
<evidence type="ECO:0000256" key="4">
    <source>
        <dbReference type="ARBA" id="ARBA00022618"/>
    </source>
</evidence>
<reference evidence="10" key="1">
    <citation type="submission" date="2018-05" db="EMBL/GenBank/DDBJ databases">
        <authorList>
            <person name="Lanie J.A."/>
            <person name="Ng W.-L."/>
            <person name="Kazmierczak K.M."/>
            <person name="Andrzejewski T.M."/>
            <person name="Davidsen T.M."/>
            <person name="Wayne K.J."/>
            <person name="Tettelin H."/>
            <person name="Glass J.I."/>
            <person name="Rusch D."/>
            <person name="Podicherti R."/>
            <person name="Tsui H.-C.T."/>
            <person name="Winkler M.E."/>
        </authorList>
    </citation>
    <scope>NUCLEOTIDE SEQUENCE</scope>
</reference>
<comment type="subcellular location">
    <subcellularLocation>
        <location evidence="1">Cytoplasm</location>
    </subcellularLocation>
</comment>
<evidence type="ECO:0000256" key="8">
    <source>
        <dbReference type="ARBA" id="ARBA00026068"/>
    </source>
</evidence>
<keyword evidence="4" id="KW-0132">Cell division</keyword>
<evidence type="ECO:0000256" key="1">
    <source>
        <dbReference type="ARBA" id="ARBA00004496"/>
    </source>
</evidence>
<gene>
    <name evidence="10" type="ORF">METZ01_LOCUS60116</name>
</gene>